<keyword evidence="3" id="KW-1185">Reference proteome</keyword>
<accession>A0A8T8K690</accession>
<feature type="transmembrane region" description="Helical" evidence="1">
    <location>
        <begin position="59"/>
        <end position="92"/>
    </location>
</feature>
<evidence type="ECO:0000313" key="2">
    <source>
        <dbReference type="EMBL" id="QUH23537.1"/>
    </source>
</evidence>
<dbReference type="AlphaFoldDB" id="A0A8T8K690"/>
<feature type="transmembrane region" description="Helical" evidence="1">
    <location>
        <begin position="133"/>
        <end position="153"/>
    </location>
</feature>
<evidence type="ECO:0000256" key="1">
    <source>
        <dbReference type="SAM" id="Phobius"/>
    </source>
</evidence>
<dbReference type="GeneID" id="64820511"/>
<feature type="transmembrane region" description="Helical" evidence="1">
    <location>
        <begin position="12"/>
        <end position="39"/>
    </location>
</feature>
<organism evidence="2 3">
    <name type="scientific">Methanobacterium alkalithermotolerans</name>
    <dbReference type="NCBI Taxonomy" id="2731220"/>
    <lineage>
        <taxon>Archaea</taxon>
        <taxon>Methanobacteriati</taxon>
        <taxon>Methanobacteriota</taxon>
        <taxon>Methanomada group</taxon>
        <taxon>Methanobacteria</taxon>
        <taxon>Methanobacteriales</taxon>
        <taxon>Methanobacteriaceae</taxon>
        <taxon>Methanobacterium</taxon>
    </lineage>
</organism>
<reference evidence="2" key="1">
    <citation type="submission" date="2020-07" db="EMBL/GenBank/DDBJ databases">
        <title>Methanobacterium. sp. MethCan genome.</title>
        <authorList>
            <person name="Postec A."/>
            <person name="Quemeneur M."/>
        </authorList>
    </citation>
    <scope>NUCLEOTIDE SEQUENCE</scope>
    <source>
        <strain evidence="2">MethCAN</strain>
    </source>
</reference>
<evidence type="ECO:0000313" key="3">
    <source>
        <dbReference type="Proteomes" id="UP000681041"/>
    </source>
</evidence>
<dbReference type="RefSeq" id="WP_211532494.1">
    <property type="nucleotide sequence ID" value="NZ_CP058560.1"/>
</dbReference>
<gene>
    <name evidence="2" type="ORF">HYG87_07060</name>
</gene>
<sequence length="281" mass="31611">MGKYLINRVGISIIIAVLISLLITLILKFFIGIYALLLLPVLSSSLSVFFANEIEYPVGMIIGLISALISLLWVSPIFIFLGFLGGFLGVFLNRYLLQQEIGSSYDLNKRKSIAYPRINPVLVWINNPYRNKIVPVIGTLLLALLLIWGIFAVPMDAAQTDVSDEKAAPSKNTTSQISEDEKLEKDVKQGLSDFFKDFNTLFNYDGVKTGYILNSMKIDRLNKVSNNEVNVTVSLTFVDSSRDEFDSIWTGPFYLENGKWVDKGNFIQIHLYNVNTGEKFI</sequence>
<dbReference type="Proteomes" id="UP000681041">
    <property type="component" value="Chromosome"/>
</dbReference>
<keyword evidence="1" id="KW-1133">Transmembrane helix</keyword>
<dbReference type="EMBL" id="CP058560">
    <property type="protein sequence ID" value="QUH23537.1"/>
    <property type="molecule type" value="Genomic_DNA"/>
</dbReference>
<name>A0A8T8K690_9EURY</name>
<proteinExistence type="predicted"/>
<keyword evidence="1" id="KW-0472">Membrane</keyword>
<dbReference type="KEGG" id="meme:HYG87_07060"/>
<protein>
    <submittedName>
        <fullName evidence="2">Uncharacterized protein</fullName>
    </submittedName>
</protein>
<keyword evidence="1" id="KW-0812">Transmembrane</keyword>